<comment type="caution">
    <text evidence="1">The sequence shown here is derived from an EMBL/GenBank/DDBJ whole genome shotgun (WGS) entry which is preliminary data.</text>
</comment>
<name>A0A401UDY6_9BACT</name>
<organism evidence="1 2">
    <name type="scientific">Chryseotalea sanaruensis</name>
    <dbReference type="NCBI Taxonomy" id="2482724"/>
    <lineage>
        <taxon>Bacteria</taxon>
        <taxon>Pseudomonadati</taxon>
        <taxon>Bacteroidota</taxon>
        <taxon>Cytophagia</taxon>
        <taxon>Cytophagales</taxon>
        <taxon>Chryseotaleaceae</taxon>
        <taxon>Chryseotalea</taxon>
    </lineage>
</organism>
<keyword evidence="2" id="KW-1185">Reference proteome</keyword>
<dbReference type="EMBL" id="BHXQ01000006">
    <property type="protein sequence ID" value="GCC53115.1"/>
    <property type="molecule type" value="Genomic_DNA"/>
</dbReference>
<proteinExistence type="predicted"/>
<gene>
    <name evidence="1" type="ORF">SanaruYs_33570</name>
</gene>
<reference evidence="1 2" key="1">
    <citation type="submission" date="2018-11" db="EMBL/GenBank/DDBJ databases">
        <title>Chryseotalea sanarue gen. nov., sp., nov., a member of the family Cytophagaceae, isolated from a brackish lake in Hamamatsu Japan.</title>
        <authorList>
            <person name="Maejima Y."/>
            <person name="Iino T."/>
            <person name="Muraguchi Y."/>
            <person name="Fukuda K."/>
            <person name="Ohkuma M."/>
            <person name="Moriuchi R."/>
            <person name="Dohra H."/>
            <person name="Kimbara K."/>
            <person name="Shintani M."/>
        </authorList>
    </citation>
    <scope>NUCLEOTIDE SEQUENCE [LARGE SCALE GENOMIC DNA]</scope>
    <source>
        <strain evidence="1 2">Ys</strain>
    </source>
</reference>
<dbReference type="AlphaFoldDB" id="A0A401UDY6"/>
<accession>A0A401UDY6</accession>
<evidence type="ECO:0000313" key="2">
    <source>
        <dbReference type="Proteomes" id="UP000288227"/>
    </source>
</evidence>
<dbReference type="Proteomes" id="UP000288227">
    <property type="component" value="Unassembled WGS sequence"/>
</dbReference>
<evidence type="ECO:0000313" key="1">
    <source>
        <dbReference type="EMBL" id="GCC53115.1"/>
    </source>
</evidence>
<sequence length="109" mass="12844">MSQKEFDFMIMDKEYVIPENDDMEKSLIGVEMKDYDAYILCYHKMQSGYNHKVWFEVFETNPVKHLITTSHSTRLGNSYFMPPGPYETLMDATKGAFDILMNNWHKISS</sequence>
<protein>
    <submittedName>
        <fullName evidence="1">Uncharacterized protein</fullName>
    </submittedName>
</protein>